<dbReference type="AlphaFoldDB" id="A0A1M4Z6F3"/>
<dbReference type="EMBL" id="FQUO01000005">
    <property type="protein sequence ID" value="SHF13639.1"/>
    <property type="molecule type" value="Genomic_DNA"/>
</dbReference>
<dbReference type="Proteomes" id="UP000184368">
    <property type="component" value="Unassembled WGS sequence"/>
</dbReference>
<protein>
    <submittedName>
        <fullName evidence="2">Sensors of blue-light using FAD</fullName>
    </submittedName>
</protein>
<feature type="domain" description="BLUF" evidence="1">
    <location>
        <begin position="1"/>
        <end position="92"/>
    </location>
</feature>
<evidence type="ECO:0000313" key="2">
    <source>
        <dbReference type="EMBL" id="SHF13639.1"/>
    </source>
</evidence>
<dbReference type="InterPro" id="IPR007024">
    <property type="entry name" value="BLUF_domain"/>
</dbReference>
<evidence type="ECO:0000313" key="3">
    <source>
        <dbReference type="Proteomes" id="UP000184368"/>
    </source>
</evidence>
<sequence length="142" mass="16256">MIYLVYISAASYPYMDEDLKNILLKSRQNNEARSITGLLLYHEGSIIQVLEGEKEQVFSIYQTISKDPRHKGIIELLSGELEKRNFPDWSMGFRTITTREFKELTGYTTFSSASCKMAQKVGSDAEQEILTLLKSFMAVNVR</sequence>
<dbReference type="STRING" id="1302690.BUE76_22310"/>
<keyword evidence="3" id="KW-1185">Reference proteome</keyword>
<dbReference type="GO" id="GO:0071949">
    <property type="term" value="F:FAD binding"/>
    <property type="evidence" value="ECO:0007669"/>
    <property type="project" value="InterPro"/>
</dbReference>
<dbReference type="PROSITE" id="PS50925">
    <property type="entry name" value="BLUF"/>
    <property type="match status" value="1"/>
</dbReference>
<proteinExistence type="predicted"/>
<name>A0A1M4Z6F3_9BACT</name>
<dbReference type="RefSeq" id="WP_073041796.1">
    <property type="nucleotide sequence ID" value="NZ_FQUO01000005.1"/>
</dbReference>
<evidence type="ECO:0000259" key="1">
    <source>
        <dbReference type="PROSITE" id="PS50925"/>
    </source>
</evidence>
<gene>
    <name evidence="2" type="ORF">SAMN05444008_105107</name>
</gene>
<accession>A0A1M4Z6F3</accession>
<dbReference type="GO" id="GO:0009882">
    <property type="term" value="F:blue light photoreceptor activity"/>
    <property type="evidence" value="ECO:0007669"/>
    <property type="project" value="InterPro"/>
</dbReference>
<dbReference type="InterPro" id="IPR036046">
    <property type="entry name" value="Acylphosphatase-like_dom_sf"/>
</dbReference>
<dbReference type="Pfam" id="PF04940">
    <property type="entry name" value="BLUF"/>
    <property type="match status" value="1"/>
</dbReference>
<dbReference type="Gene3D" id="3.30.70.100">
    <property type="match status" value="1"/>
</dbReference>
<organism evidence="2 3">
    <name type="scientific">Cnuella takakiae</name>
    <dbReference type="NCBI Taxonomy" id="1302690"/>
    <lineage>
        <taxon>Bacteria</taxon>
        <taxon>Pseudomonadati</taxon>
        <taxon>Bacteroidota</taxon>
        <taxon>Chitinophagia</taxon>
        <taxon>Chitinophagales</taxon>
        <taxon>Chitinophagaceae</taxon>
        <taxon>Cnuella</taxon>
    </lineage>
</organism>
<dbReference type="SMART" id="SM01034">
    <property type="entry name" value="BLUF"/>
    <property type="match status" value="1"/>
</dbReference>
<dbReference type="OrthoDB" id="1122028at2"/>
<reference evidence="2 3" key="1">
    <citation type="submission" date="2016-11" db="EMBL/GenBank/DDBJ databases">
        <authorList>
            <person name="Jaros S."/>
            <person name="Januszkiewicz K."/>
            <person name="Wedrychowicz H."/>
        </authorList>
    </citation>
    <scope>NUCLEOTIDE SEQUENCE [LARGE SCALE GENOMIC DNA]</scope>
    <source>
        <strain evidence="2 3">DSM 26897</strain>
    </source>
</reference>
<dbReference type="SUPFAM" id="SSF54975">
    <property type="entry name" value="Acylphosphatase/BLUF domain-like"/>
    <property type="match status" value="1"/>
</dbReference>